<name>A0A0V0QVI3_PSEPJ</name>
<evidence type="ECO:0000256" key="2">
    <source>
        <dbReference type="SAM" id="Coils"/>
    </source>
</evidence>
<evidence type="ECO:0000259" key="4">
    <source>
        <dbReference type="PROSITE" id="PS51455"/>
    </source>
</evidence>
<dbReference type="AlphaFoldDB" id="A0A0V0QVI3"/>
<dbReference type="EMBL" id="LDAU01000098">
    <property type="protein sequence ID" value="KRX06193.1"/>
    <property type="molecule type" value="Genomic_DNA"/>
</dbReference>
<dbReference type="PANTHER" id="PTHR23086:SF8">
    <property type="entry name" value="PHOSPHATIDYLINOSITOL 5-PHOSPHATE 4-KINASE, ISOFORM A"/>
    <property type="match status" value="1"/>
</dbReference>
<evidence type="ECO:0000256" key="3">
    <source>
        <dbReference type="SAM" id="MobiDB-lite"/>
    </source>
</evidence>
<feature type="region of interest" description="Disordered" evidence="3">
    <location>
        <begin position="120"/>
        <end position="142"/>
    </location>
</feature>
<dbReference type="CDD" id="cd00139">
    <property type="entry name" value="PIPKc"/>
    <property type="match status" value="1"/>
</dbReference>
<dbReference type="SMART" id="SM00330">
    <property type="entry name" value="PIPKc"/>
    <property type="match status" value="1"/>
</dbReference>
<keyword evidence="1" id="KW-0067">ATP-binding</keyword>
<comment type="caution">
    <text evidence="5">The sequence shown here is derived from an EMBL/GenBank/DDBJ whole genome shotgun (WGS) entry which is preliminary data.</text>
</comment>
<dbReference type="GO" id="GO:0005524">
    <property type="term" value="F:ATP binding"/>
    <property type="evidence" value="ECO:0007669"/>
    <property type="project" value="UniProtKB-UniRule"/>
</dbReference>
<dbReference type="SUPFAM" id="SSF56104">
    <property type="entry name" value="SAICAR synthase-like"/>
    <property type="match status" value="1"/>
</dbReference>
<gene>
    <name evidence="5" type="ORF">PPERSA_06075</name>
</gene>
<feature type="region of interest" description="Disordered" evidence="3">
    <location>
        <begin position="402"/>
        <end position="454"/>
    </location>
</feature>
<dbReference type="Gene3D" id="3.30.800.10">
    <property type="entry name" value="Phosphatidylinositol Phosphate Kinase II Beta"/>
    <property type="match status" value="1"/>
</dbReference>
<evidence type="ECO:0000313" key="6">
    <source>
        <dbReference type="Proteomes" id="UP000054937"/>
    </source>
</evidence>
<dbReference type="InterPro" id="IPR023610">
    <property type="entry name" value="PInositol-4/5-P-5/4-kinase"/>
</dbReference>
<dbReference type="GO" id="GO:0005886">
    <property type="term" value="C:plasma membrane"/>
    <property type="evidence" value="ECO:0007669"/>
    <property type="project" value="TreeGrafter"/>
</dbReference>
<dbReference type="PANTHER" id="PTHR23086">
    <property type="entry name" value="PHOSPHATIDYLINOSITOL-4-PHOSPHATE 5-KINASE"/>
    <property type="match status" value="1"/>
</dbReference>
<dbReference type="PROSITE" id="PS51455">
    <property type="entry name" value="PIPK"/>
    <property type="match status" value="1"/>
</dbReference>
<accession>A0A0V0QVI3</accession>
<keyword evidence="6" id="KW-1185">Reference proteome</keyword>
<dbReference type="GO" id="GO:0016308">
    <property type="term" value="F:1-phosphatidylinositol-4-phosphate 5-kinase activity"/>
    <property type="evidence" value="ECO:0007669"/>
    <property type="project" value="TreeGrafter"/>
</dbReference>
<dbReference type="GO" id="GO:0046854">
    <property type="term" value="P:phosphatidylinositol phosphate biosynthetic process"/>
    <property type="evidence" value="ECO:0007669"/>
    <property type="project" value="TreeGrafter"/>
</dbReference>
<evidence type="ECO:0000256" key="1">
    <source>
        <dbReference type="PROSITE-ProRule" id="PRU00781"/>
    </source>
</evidence>
<feature type="compositionally biased region" description="Polar residues" evidence="3">
    <location>
        <begin position="426"/>
        <end position="445"/>
    </location>
</feature>
<dbReference type="Proteomes" id="UP000054937">
    <property type="component" value="Unassembled WGS sequence"/>
</dbReference>
<keyword evidence="1" id="KW-0808">Transferase</keyword>
<evidence type="ECO:0000313" key="5">
    <source>
        <dbReference type="EMBL" id="KRX06193.1"/>
    </source>
</evidence>
<keyword evidence="1" id="KW-0418">Kinase</keyword>
<feature type="coiled-coil region" evidence="2">
    <location>
        <begin position="21"/>
        <end position="82"/>
    </location>
</feature>
<dbReference type="InParanoid" id="A0A0V0QVI3"/>
<dbReference type="InterPro" id="IPR027484">
    <property type="entry name" value="PInositol-4-P-5-kinase_N"/>
</dbReference>
<dbReference type="InterPro" id="IPR027483">
    <property type="entry name" value="PInositol-4-P-4/5-kinase_C_sf"/>
</dbReference>
<feature type="domain" description="PIPK" evidence="4">
    <location>
        <begin position="42"/>
        <end position="420"/>
    </location>
</feature>
<dbReference type="Gene3D" id="3.30.810.10">
    <property type="entry name" value="2-Layer Sandwich"/>
    <property type="match status" value="1"/>
</dbReference>
<protein>
    <recommendedName>
        <fullName evidence="4">PIPK domain-containing protein</fullName>
    </recommendedName>
</protein>
<sequence>MKTKTACLPWVDILYGLNQVYEEIKADLKEQDQNSDNQTQKLKKTKISLIYKKFDAQFFDNQNQNQNQKQDASKNLLESEKEIKIQYQNADKFLQLCQNCNISVDYLLEQTKINYEEQKNKEENQQNIQNQGENTKKNKNVNSSDLGHSGSQFFYFQGQKIIIKTIQKQHFQAFNKKLQKYYFEYFQDPQNIESGLLNKIYGLFQFKHQKKEYFLMLIENIFQYLQKDDKILRIYDLKGSTVGRKQEKFQEMLEIQKKTEQIDKKQVVKGKDVDFRLNPEDNIFQEMNQQQQQQLIEILKKETKILNNCNLMDYSIMLTIGISGENKIQNCKDNIQREENQETNTNLNFQNLNFKRVQLNKNPEYFYSLVLIDYLQEFGGSKKMEYAFKNFSLKFKKFANRKSSSSSSSSSYLSCQEEGEQEQEKISQNSQFSSKNSICLGSENNSPEKEGLQNQKSLEKLKIKQVKSEASFQTEELTTFYKKSVSQKLENSENNQRLSDWSLSVIESNEYAQRLVEYIQYEQQGGDQQIKINKDQSQNLDQNRENNSLNQNSGQNLNLNMESNQFPKINNIPQEFLV</sequence>
<dbReference type="Pfam" id="PF01504">
    <property type="entry name" value="PIP5K"/>
    <property type="match status" value="1"/>
</dbReference>
<organism evidence="5 6">
    <name type="scientific">Pseudocohnilembus persalinus</name>
    <name type="common">Ciliate</name>
    <dbReference type="NCBI Taxonomy" id="266149"/>
    <lineage>
        <taxon>Eukaryota</taxon>
        <taxon>Sar</taxon>
        <taxon>Alveolata</taxon>
        <taxon>Ciliophora</taxon>
        <taxon>Intramacronucleata</taxon>
        <taxon>Oligohymenophorea</taxon>
        <taxon>Scuticociliatia</taxon>
        <taxon>Philasterida</taxon>
        <taxon>Pseudocohnilembidae</taxon>
        <taxon>Pseudocohnilembus</taxon>
    </lineage>
</organism>
<keyword evidence="2" id="KW-0175">Coiled coil</keyword>
<keyword evidence="1" id="KW-0547">Nucleotide-binding</keyword>
<dbReference type="InterPro" id="IPR002498">
    <property type="entry name" value="PInositol-4-P-4/5-kinase_core"/>
</dbReference>
<proteinExistence type="predicted"/>
<reference evidence="5 6" key="1">
    <citation type="journal article" date="2015" name="Sci. Rep.">
        <title>Genome of the facultative scuticociliatosis pathogen Pseudocohnilembus persalinus provides insight into its virulence through horizontal gene transfer.</title>
        <authorList>
            <person name="Xiong J."/>
            <person name="Wang G."/>
            <person name="Cheng J."/>
            <person name="Tian M."/>
            <person name="Pan X."/>
            <person name="Warren A."/>
            <person name="Jiang C."/>
            <person name="Yuan D."/>
            <person name="Miao W."/>
        </authorList>
    </citation>
    <scope>NUCLEOTIDE SEQUENCE [LARGE SCALE GENOMIC DNA]</scope>
    <source>
        <strain evidence="5">36N120E</strain>
    </source>
</reference>